<evidence type="ECO:0000256" key="2">
    <source>
        <dbReference type="SAM" id="Phobius"/>
    </source>
</evidence>
<dbReference type="Gramene" id="TraesNOR6A03G03442470.1">
    <property type="protein sequence ID" value="TraesNOR6A03G03442470.1.CDS1"/>
    <property type="gene ID" value="TraesNOR6A03G03442470"/>
</dbReference>
<organism evidence="4">
    <name type="scientific">Triticum aestivum</name>
    <name type="common">Wheat</name>
    <dbReference type="NCBI Taxonomy" id="4565"/>
    <lineage>
        <taxon>Eukaryota</taxon>
        <taxon>Viridiplantae</taxon>
        <taxon>Streptophyta</taxon>
        <taxon>Embryophyta</taxon>
        <taxon>Tracheophyta</taxon>
        <taxon>Spermatophyta</taxon>
        <taxon>Magnoliopsida</taxon>
        <taxon>Liliopsida</taxon>
        <taxon>Poales</taxon>
        <taxon>Poaceae</taxon>
        <taxon>BOP clade</taxon>
        <taxon>Pooideae</taxon>
        <taxon>Triticodae</taxon>
        <taxon>Triticeae</taxon>
        <taxon>Triticinae</taxon>
        <taxon>Triticum</taxon>
    </lineage>
</organism>
<dbReference type="Pfam" id="PF13962">
    <property type="entry name" value="PGG"/>
    <property type="match status" value="1"/>
</dbReference>
<dbReference type="EnsemblPlants" id="TraesCS6A02G395900.1">
    <property type="protein sequence ID" value="TraesCS6A02G395900.1.cds1"/>
    <property type="gene ID" value="TraesCS6A02G395900"/>
</dbReference>
<reference evidence="4" key="1">
    <citation type="submission" date="2018-08" db="EMBL/GenBank/DDBJ databases">
        <authorList>
            <person name="Rossello M."/>
        </authorList>
    </citation>
    <scope>NUCLEOTIDE SEQUENCE [LARGE SCALE GENOMIC DNA]</scope>
    <source>
        <strain evidence="4">cv. Chinese Spring</strain>
    </source>
</reference>
<dbReference type="PANTHER" id="PTHR24177">
    <property type="entry name" value="CASKIN"/>
    <property type="match status" value="1"/>
</dbReference>
<dbReference type="PANTHER" id="PTHR24177:SF430">
    <property type="entry name" value="OS06G0295000 PROTEIN"/>
    <property type="match status" value="1"/>
</dbReference>
<dbReference type="STRING" id="4565.A0A3B6NV95"/>
<feature type="transmembrane region" description="Helical" evidence="2">
    <location>
        <begin position="94"/>
        <end position="112"/>
    </location>
</feature>
<proteinExistence type="predicted"/>
<keyword evidence="5" id="KW-1185">Reference proteome</keyword>
<evidence type="ECO:0000313" key="5">
    <source>
        <dbReference type="Proteomes" id="UP000019116"/>
    </source>
</evidence>
<feature type="compositionally biased region" description="Basic and acidic residues" evidence="1">
    <location>
        <begin position="16"/>
        <end position="27"/>
    </location>
</feature>
<dbReference type="InterPro" id="IPR026961">
    <property type="entry name" value="PGG_dom"/>
</dbReference>
<feature type="transmembrane region" description="Helical" evidence="2">
    <location>
        <begin position="175"/>
        <end position="197"/>
    </location>
</feature>
<feature type="domain" description="PGG" evidence="3">
    <location>
        <begin position="86"/>
        <end position="197"/>
    </location>
</feature>
<gene>
    <name evidence="4" type="primary">LOC123131361</name>
</gene>
<feature type="transmembrane region" description="Helical" evidence="2">
    <location>
        <begin position="142"/>
        <end position="163"/>
    </location>
</feature>
<dbReference type="OrthoDB" id="685552at2759"/>
<keyword evidence="2" id="KW-1133">Transmembrane helix</keyword>
<keyword evidence="2" id="KW-0472">Membrane</keyword>
<evidence type="ECO:0000259" key="3">
    <source>
        <dbReference type="Pfam" id="PF13962"/>
    </source>
</evidence>
<sequence>MSEGMTMLGRAGVDGDSPHPGHRETPIDHGPQTSMEELSKVITEANGMPVLFVPSSNGRLVAVPLDTLQNLMPTNRGEGSESDKEKKEQAFRSWMLLLASLVATVTFTAGLTPPGGFWSTDDKDNKFITGEPIMRDKSRSRYAIFQTGNIMAFYTSLMIIGLLAKNRNDKTVISLGFILLVALCFVCLVFSFISGSWQGPIQGAVNVVLVLVLYVFYMTLVRTISWCSSTFSRHQGSPDSVP</sequence>
<accession>A0A3B6NV95</accession>
<dbReference type="Gramene" id="TraesCS6A02G395900.1">
    <property type="protein sequence ID" value="TraesCS6A02G395900.1.cds1"/>
    <property type="gene ID" value="TraesCS6A02G395900"/>
</dbReference>
<dbReference type="KEGG" id="taes:123131361"/>
<evidence type="ECO:0000313" key="4">
    <source>
        <dbReference type="EnsemblPlants" id="TraesCS6A02G395900.1.cds1"/>
    </source>
</evidence>
<feature type="region of interest" description="Disordered" evidence="1">
    <location>
        <begin position="1"/>
        <end position="33"/>
    </location>
</feature>
<dbReference type="Gramene" id="TraesCS6A03G0996200.1">
    <property type="protein sequence ID" value="TraesCS6A03G0996200.1.CDS1"/>
    <property type="gene ID" value="TraesCS6A03G0996200"/>
</dbReference>
<feature type="transmembrane region" description="Helical" evidence="2">
    <location>
        <begin position="203"/>
        <end position="224"/>
    </location>
</feature>
<dbReference type="AlphaFoldDB" id="A0A3B6NV95"/>
<evidence type="ECO:0000256" key="1">
    <source>
        <dbReference type="SAM" id="MobiDB-lite"/>
    </source>
</evidence>
<reference evidence="4" key="2">
    <citation type="submission" date="2018-10" db="UniProtKB">
        <authorList>
            <consortium name="EnsemblPlants"/>
        </authorList>
    </citation>
    <scope>IDENTIFICATION</scope>
</reference>
<keyword evidence="2" id="KW-0812">Transmembrane</keyword>
<dbReference type="GeneID" id="123131361"/>
<dbReference type="Proteomes" id="UP000019116">
    <property type="component" value="Chromosome 6A"/>
</dbReference>
<protein>
    <recommendedName>
        <fullName evidence="3">PGG domain-containing protein</fullName>
    </recommendedName>
</protein>
<dbReference type="RefSeq" id="XP_044406985.1">
    <property type="nucleotide sequence ID" value="XM_044551050.1"/>
</dbReference>
<name>A0A3B6NV95_WHEAT</name>